<feature type="compositionally biased region" description="Basic residues" evidence="1">
    <location>
        <begin position="1"/>
        <end position="11"/>
    </location>
</feature>
<protein>
    <submittedName>
        <fullName evidence="2">Uncharacterized protein</fullName>
    </submittedName>
</protein>
<dbReference type="OrthoDB" id="428342at2759"/>
<proteinExistence type="predicted"/>
<dbReference type="GO" id="GO:0005794">
    <property type="term" value="C:Golgi apparatus"/>
    <property type="evidence" value="ECO:0007669"/>
    <property type="project" value="TreeGrafter"/>
</dbReference>
<dbReference type="Gene3D" id="1.25.40.10">
    <property type="entry name" value="Tetratricopeptide repeat domain"/>
    <property type="match status" value="1"/>
</dbReference>
<evidence type="ECO:0000313" key="2">
    <source>
        <dbReference type="EMBL" id="TKA26165.1"/>
    </source>
</evidence>
<evidence type="ECO:0000313" key="3">
    <source>
        <dbReference type="Proteomes" id="UP000308549"/>
    </source>
</evidence>
<dbReference type="AlphaFoldDB" id="A0A4U0TWE2"/>
<dbReference type="EMBL" id="NAJL01000030">
    <property type="protein sequence ID" value="TKA26165.1"/>
    <property type="molecule type" value="Genomic_DNA"/>
</dbReference>
<keyword evidence="3" id="KW-1185">Reference proteome</keyword>
<dbReference type="GO" id="GO:0030008">
    <property type="term" value="C:TRAPP complex"/>
    <property type="evidence" value="ECO:0007669"/>
    <property type="project" value="TreeGrafter"/>
</dbReference>
<feature type="region of interest" description="Disordered" evidence="1">
    <location>
        <begin position="1"/>
        <end position="58"/>
    </location>
</feature>
<reference evidence="2 3" key="1">
    <citation type="submission" date="2017-03" db="EMBL/GenBank/DDBJ databases">
        <title>Genomes of endolithic fungi from Antarctica.</title>
        <authorList>
            <person name="Coleine C."/>
            <person name="Masonjones S."/>
            <person name="Stajich J.E."/>
        </authorList>
    </citation>
    <scope>NUCLEOTIDE SEQUENCE [LARGE SCALE GENOMIC DNA]</scope>
    <source>
        <strain evidence="2 3">CCFEE 6315</strain>
    </source>
</reference>
<dbReference type="Proteomes" id="UP000308549">
    <property type="component" value="Unassembled WGS sequence"/>
</dbReference>
<organism evidence="2 3">
    <name type="scientific">Salinomyces thailandicus</name>
    <dbReference type="NCBI Taxonomy" id="706561"/>
    <lineage>
        <taxon>Eukaryota</taxon>
        <taxon>Fungi</taxon>
        <taxon>Dikarya</taxon>
        <taxon>Ascomycota</taxon>
        <taxon>Pezizomycotina</taxon>
        <taxon>Dothideomycetes</taxon>
        <taxon>Dothideomycetidae</taxon>
        <taxon>Mycosphaerellales</taxon>
        <taxon>Teratosphaeriaceae</taxon>
        <taxon>Salinomyces</taxon>
    </lineage>
</organism>
<gene>
    <name evidence="2" type="ORF">B0A50_04662</name>
</gene>
<dbReference type="PANTHER" id="PTHR21581:SF6">
    <property type="entry name" value="TRAFFICKING PROTEIN PARTICLE COMPLEX SUBUNIT 12"/>
    <property type="match status" value="1"/>
</dbReference>
<sequence length="404" mass="44154">MISTPLKRRSTKGPLDAPDDPLAAPAASPFGPPASEDAYPVEMPSATGSPPVEPQANSDLRFLQDPNIYHPLPTTDVAPAFLHSKLQPPPGSPLTDLLSGGHFRRAAERAVHELVRCSPDEVERIFQLFYTRLICLMLISRPDIAAQEAVPLLELLARNSPNAITLLPRVPWELRILLVRLQSIGTSDGGRRSIMGLYALATECRDNIRETNVDDVESQAWGQRLSDLGLRVSDALVEMGELETANRHLDTLADVDEDEIAYRKALLRVRVGDISGAQACVKNCKNRHKQGNLQAQLKMANGDFSGARADWQSKQDSESDPLSANNLAVALLYTGHIIPAQDILEGLANSHPGFPALLFNLSTAYELCTERATDRKTSLVEKMASKTPAPDSGGWEKATFEFKL</sequence>
<accession>A0A4U0TWE2</accession>
<name>A0A4U0TWE2_9PEZI</name>
<dbReference type="SUPFAM" id="SSF48452">
    <property type="entry name" value="TPR-like"/>
    <property type="match status" value="1"/>
</dbReference>
<dbReference type="InterPro" id="IPR011990">
    <property type="entry name" value="TPR-like_helical_dom_sf"/>
</dbReference>
<feature type="compositionally biased region" description="Low complexity" evidence="1">
    <location>
        <begin position="14"/>
        <end position="29"/>
    </location>
</feature>
<dbReference type="PANTHER" id="PTHR21581">
    <property type="entry name" value="D-ALANYL-D-ALANINE CARBOXYPEPTIDASE"/>
    <property type="match status" value="1"/>
</dbReference>
<comment type="caution">
    <text evidence="2">The sequence shown here is derived from an EMBL/GenBank/DDBJ whole genome shotgun (WGS) entry which is preliminary data.</text>
</comment>
<evidence type="ECO:0000256" key="1">
    <source>
        <dbReference type="SAM" id="MobiDB-lite"/>
    </source>
</evidence>